<dbReference type="PANTHER" id="PTHR37297:SF1">
    <property type="entry name" value="PROTEIN NRDI"/>
    <property type="match status" value="1"/>
</dbReference>
<dbReference type="RefSeq" id="WP_090289254.1">
    <property type="nucleotide sequence ID" value="NZ_FNCK01000002.1"/>
</dbReference>
<dbReference type="InterPro" id="IPR029039">
    <property type="entry name" value="Flavoprotein-like_sf"/>
</dbReference>
<name>A0A1G7QPC5_9LACT</name>
<dbReference type="STRING" id="120956.SAMN05421791_102169"/>
<sequence length="122" mass="13989">MLAIVFISLTGQTRRFVEKLSADQQLEIDDRNCDVTMKQPFLLIVPTYQEIVRELVDDFLAVEGNLEKCRGIVGAGNLNFAQLFCFTAKDISRDYRIPLIHQIEFQGNETDVSYIKEVMRNG</sequence>
<keyword evidence="2" id="KW-1185">Reference proteome</keyword>
<accession>A0A1G7QPC5</accession>
<dbReference type="Pfam" id="PF07972">
    <property type="entry name" value="Flavodoxin_NdrI"/>
    <property type="match status" value="1"/>
</dbReference>
<evidence type="ECO:0000313" key="2">
    <source>
        <dbReference type="Proteomes" id="UP000199708"/>
    </source>
</evidence>
<dbReference type="SUPFAM" id="SSF52218">
    <property type="entry name" value="Flavoproteins"/>
    <property type="match status" value="1"/>
</dbReference>
<reference evidence="1 2" key="1">
    <citation type="submission" date="2016-10" db="EMBL/GenBank/DDBJ databases">
        <authorList>
            <person name="de Groot N.N."/>
        </authorList>
    </citation>
    <scope>NUCLEOTIDE SEQUENCE [LARGE SCALE GENOMIC DNA]</scope>
    <source>
        <strain evidence="1 2">ATCC BAA-466</strain>
    </source>
</reference>
<dbReference type="PIRSF" id="PIRSF005087">
    <property type="entry name" value="NrdI"/>
    <property type="match status" value="1"/>
</dbReference>
<organism evidence="1 2">
    <name type="scientific">Facklamia miroungae</name>
    <dbReference type="NCBI Taxonomy" id="120956"/>
    <lineage>
        <taxon>Bacteria</taxon>
        <taxon>Bacillati</taxon>
        <taxon>Bacillota</taxon>
        <taxon>Bacilli</taxon>
        <taxon>Lactobacillales</taxon>
        <taxon>Aerococcaceae</taxon>
        <taxon>Facklamia</taxon>
    </lineage>
</organism>
<dbReference type="InterPro" id="IPR004465">
    <property type="entry name" value="RNR_NrdI"/>
</dbReference>
<proteinExistence type="predicted"/>
<evidence type="ECO:0000313" key="1">
    <source>
        <dbReference type="EMBL" id="SDG00397.1"/>
    </source>
</evidence>
<protein>
    <submittedName>
        <fullName evidence="1">Protein involved in ribonucleotide reduction</fullName>
    </submittedName>
</protein>
<dbReference type="PANTHER" id="PTHR37297">
    <property type="entry name" value="PROTEIN NRDI"/>
    <property type="match status" value="1"/>
</dbReference>
<dbReference type="Gene3D" id="3.40.50.360">
    <property type="match status" value="1"/>
</dbReference>
<dbReference type="OrthoDB" id="350535at2"/>
<dbReference type="EMBL" id="FNCK01000002">
    <property type="protein sequence ID" value="SDG00397.1"/>
    <property type="molecule type" value="Genomic_DNA"/>
</dbReference>
<dbReference type="NCBIfam" id="TIGR00333">
    <property type="entry name" value="nrdI"/>
    <property type="match status" value="1"/>
</dbReference>
<gene>
    <name evidence="1" type="ORF">SAMN05421791_102169</name>
</gene>
<dbReference type="AlphaFoldDB" id="A0A1G7QPC5"/>
<dbReference type="GO" id="GO:0010181">
    <property type="term" value="F:FMN binding"/>
    <property type="evidence" value="ECO:0007669"/>
    <property type="project" value="InterPro"/>
</dbReference>
<dbReference type="Proteomes" id="UP000199708">
    <property type="component" value="Unassembled WGS sequence"/>
</dbReference>